<sequence>MASRYEHLTRLLTEKLNVAPDTVHPDATLADLGLDSLAIAELTMSLQDDWHVDLEAVSTPPETTLTHLLTLADTAPPATT</sequence>
<protein>
    <recommendedName>
        <fullName evidence="3">Carrier domain-containing protein</fullName>
    </recommendedName>
</protein>
<accession>A0A1Q4VBA9</accession>
<dbReference type="PROSITE" id="PS00012">
    <property type="entry name" value="PHOSPHOPANTETHEINE"/>
    <property type="match status" value="1"/>
</dbReference>
<dbReference type="InterPro" id="IPR036736">
    <property type="entry name" value="ACP-like_sf"/>
</dbReference>
<name>A0A1Q4VBA9_9ACTN</name>
<evidence type="ECO:0000256" key="2">
    <source>
        <dbReference type="ARBA" id="ARBA00022553"/>
    </source>
</evidence>
<keyword evidence="5" id="KW-1185">Reference proteome</keyword>
<proteinExistence type="predicted"/>
<comment type="caution">
    <text evidence="4">The sequence shown here is derived from an EMBL/GenBank/DDBJ whole genome shotgun (WGS) entry which is preliminary data.</text>
</comment>
<organism evidence="4 5">
    <name type="scientific">Streptomyces uncialis</name>
    <dbReference type="NCBI Taxonomy" id="1048205"/>
    <lineage>
        <taxon>Bacteria</taxon>
        <taxon>Bacillati</taxon>
        <taxon>Actinomycetota</taxon>
        <taxon>Actinomycetes</taxon>
        <taxon>Kitasatosporales</taxon>
        <taxon>Streptomycetaceae</taxon>
        <taxon>Streptomyces</taxon>
    </lineage>
</organism>
<dbReference type="InterPro" id="IPR009081">
    <property type="entry name" value="PP-bd_ACP"/>
</dbReference>
<evidence type="ECO:0000313" key="5">
    <source>
        <dbReference type="Proteomes" id="UP000186455"/>
    </source>
</evidence>
<dbReference type="InterPro" id="IPR006162">
    <property type="entry name" value="Ppantetheine_attach_site"/>
</dbReference>
<keyword evidence="1" id="KW-0596">Phosphopantetheine</keyword>
<dbReference type="AlphaFoldDB" id="A0A1Q4VBA9"/>
<dbReference type="Gene3D" id="1.10.1200.10">
    <property type="entry name" value="ACP-like"/>
    <property type="match status" value="1"/>
</dbReference>
<dbReference type="Pfam" id="PF00550">
    <property type="entry name" value="PP-binding"/>
    <property type="match status" value="1"/>
</dbReference>
<reference evidence="4 5" key="1">
    <citation type="submission" date="2015-06" db="EMBL/GenBank/DDBJ databases">
        <title>Cloning and characterization of the uncialamcin biosynthetic gene cluster.</title>
        <authorList>
            <person name="Yan X."/>
            <person name="Huang T."/>
            <person name="Ge H."/>
            <person name="Shen B."/>
        </authorList>
    </citation>
    <scope>NUCLEOTIDE SEQUENCE [LARGE SCALE GENOMIC DNA]</scope>
    <source>
        <strain evidence="4 5">DCA2648</strain>
    </source>
</reference>
<dbReference type="STRING" id="1048205.AB852_08665"/>
<evidence type="ECO:0000259" key="3">
    <source>
        <dbReference type="PROSITE" id="PS50075"/>
    </source>
</evidence>
<evidence type="ECO:0000313" key="4">
    <source>
        <dbReference type="EMBL" id="OKH95152.1"/>
    </source>
</evidence>
<gene>
    <name evidence="4" type="ORF">AB852_08665</name>
</gene>
<dbReference type="SUPFAM" id="SSF47336">
    <property type="entry name" value="ACP-like"/>
    <property type="match status" value="1"/>
</dbReference>
<keyword evidence="2" id="KW-0597">Phosphoprotein</keyword>
<feature type="domain" description="Carrier" evidence="3">
    <location>
        <begin position="2"/>
        <end position="80"/>
    </location>
</feature>
<evidence type="ECO:0000256" key="1">
    <source>
        <dbReference type="ARBA" id="ARBA00022450"/>
    </source>
</evidence>
<dbReference type="PROSITE" id="PS50075">
    <property type="entry name" value="CARRIER"/>
    <property type="match status" value="1"/>
</dbReference>
<dbReference type="EMBL" id="LFBV01000002">
    <property type="protein sequence ID" value="OKH95152.1"/>
    <property type="molecule type" value="Genomic_DNA"/>
</dbReference>
<dbReference type="Proteomes" id="UP000186455">
    <property type="component" value="Unassembled WGS sequence"/>
</dbReference>